<protein>
    <submittedName>
        <fullName evidence="2">Uncharacterized protein</fullName>
    </submittedName>
</protein>
<dbReference type="Proteomes" id="UP000299102">
    <property type="component" value="Unassembled WGS sequence"/>
</dbReference>
<reference evidence="2 3" key="1">
    <citation type="journal article" date="2019" name="Commun. Biol.">
        <title>The bagworm genome reveals a unique fibroin gene that provides high tensile strength.</title>
        <authorList>
            <person name="Kono N."/>
            <person name="Nakamura H."/>
            <person name="Ohtoshi R."/>
            <person name="Tomita M."/>
            <person name="Numata K."/>
            <person name="Arakawa K."/>
        </authorList>
    </citation>
    <scope>NUCLEOTIDE SEQUENCE [LARGE SCALE GENOMIC DNA]</scope>
</reference>
<organism evidence="2 3">
    <name type="scientific">Eumeta variegata</name>
    <name type="common">Bagworm moth</name>
    <name type="synonym">Eumeta japonica</name>
    <dbReference type="NCBI Taxonomy" id="151549"/>
    <lineage>
        <taxon>Eukaryota</taxon>
        <taxon>Metazoa</taxon>
        <taxon>Ecdysozoa</taxon>
        <taxon>Arthropoda</taxon>
        <taxon>Hexapoda</taxon>
        <taxon>Insecta</taxon>
        <taxon>Pterygota</taxon>
        <taxon>Neoptera</taxon>
        <taxon>Endopterygota</taxon>
        <taxon>Lepidoptera</taxon>
        <taxon>Glossata</taxon>
        <taxon>Ditrysia</taxon>
        <taxon>Tineoidea</taxon>
        <taxon>Psychidae</taxon>
        <taxon>Oiketicinae</taxon>
        <taxon>Eumeta</taxon>
    </lineage>
</organism>
<dbReference type="EMBL" id="BGZK01000584">
    <property type="protein sequence ID" value="GBP51583.1"/>
    <property type="molecule type" value="Genomic_DNA"/>
</dbReference>
<evidence type="ECO:0000256" key="1">
    <source>
        <dbReference type="SAM" id="MobiDB-lite"/>
    </source>
</evidence>
<keyword evidence="3" id="KW-1185">Reference proteome</keyword>
<dbReference type="AlphaFoldDB" id="A0A4C1WKN6"/>
<comment type="caution">
    <text evidence="2">The sequence shown here is derived from an EMBL/GenBank/DDBJ whole genome shotgun (WGS) entry which is preliminary data.</text>
</comment>
<accession>A0A4C1WKN6</accession>
<name>A0A4C1WKN6_EUMVA</name>
<feature type="region of interest" description="Disordered" evidence="1">
    <location>
        <begin position="1"/>
        <end position="21"/>
    </location>
</feature>
<gene>
    <name evidence="2" type="ORF">EVAR_42764_1</name>
</gene>
<proteinExistence type="predicted"/>
<feature type="compositionally biased region" description="Low complexity" evidence="1">
    <location>
        <begin position="7"/>
        <end position="18"/>
    </location>
</feature>
<evidence type="ECO:0000313" key="2">
    <source>
        <dbReference type="EMBL" id="GBP51583.1"/>
    </source>
</evidence>
<sequence>MWRSRTPTHAPAPAAHVTTHGDDQLRHSLFSSLTPVAIVPITGATSRRAGGACGAPTCILIDAGKDKSLNAVDACCDQGLHEKGPTRSARYRTFTECIREVTAFGGGFHIVSADDHEYPGGPHARFPLKCHEKKKYVGREGTRTMYIILCARRTTTAGNTTPRWTSGDTPAVKVKTPLQICHRS</sequence>
<evidence type="ECO:0000313" key="3">
    <source>
        <dbReference type="Proteomes" id="UP000299102"/>
    </source>
</evidence>